<feature type="domain" description="C2H2-type" evidence="9">
    <location>
        <begin position="152"/>
        <end position="179"/>
    </location>
</feature>
<feature type="domain" description="C2H2-type" evidence="9">
    <location>
        <begin position="208"/>
        <end position="235"/>
    </location>
</feature>
<evidence type="ECO:0000256" key="3">
    <source>
        <dbReference type="ARBA" id="ARBA00022737"/>
    </source>
</evidence>
<accession>B7PVM2</accession>
<dbReference type="VEuPathDB" id="VectorBase:ISCI019860"/>
<dbReference type="OrthoDB" id="6483397at2759"/>
<evidence type="ECO:0000256" key="6">
    <source>
        <dbReference type="ARBA" id="ARBA00023242"/>
    </source>
</evidence>
<dbReference type="VEuPathDB" id="VectorBase:ISCW019860"/>
<dbReference type="FunFam" id="3.30.160.60:FF:004491">
    <property type="match status" value="1"/>
</dbReference>
<evidence type="ECO:0000313" key="11">
    <source>
        <dbReference type="EnsemblMetazoa" id="ISCW019860-PA"/>
    </source>
</evidence>
<dbReference type="InterPro" id="IPR013087">
    <property type="entry name" value="Znf_C2H2_type"/>
</dbReference>
<dbReference type="Pfam" id="PF00096">
    <property type="entry name" value="zf-C2H2"/>
    <property type="match status" value="2"/>
</dbReference>
<reference evidence="11" key="2">
    <citation type="submission" date="2020-05" db="UniProtKB">
        <authorList>
            <consortium name="EnsemblMetazoa"/>
        </authorList>
    </citation>
    <scope>IDENTIFICATION</scope>
    <source>
        <strain evidence="11">wikel</strain>
    </source>
</reference>
<dbReference type="PANTHER" id="PTHR24394">
    <property type="entry name" value="ZINC FINGER PROTEIN"/>
    <property type="match status" value="1"/>
</dbReference>
<evidence type="ECO:0000259" key="9">
    <source>
        <dbReference type="PROSITE" id="PS50157"/>
    </source>
</evidence>
<evidence type="ECO:0000256" key="8">
    <source>
        <dbReference type="SAM" id="MobiDB-lite"/>
    </source>
</evidence>
<evidence type="ECO:0000256" key="7">
    <source>
        <dbReference type="PROSITE-ProRule" id="PRU00042"/>
    </source>
</evidence>
<dbReference type="GO" id="GO:0008270">
    <property type="term" value="F:zinc ion binding"/>
    <property type="evidence" value="ECO:0007669"/>
    <property type="project" value="UniProtKB-KW"/>
</dbReference>
<keyword evidence="6" id="KW-0539">Nucleus</keyword>
<evidence type="ECO:0000313" key="12">
    <source>
        <dbReference type="Proteomes" id="UP000001555"/>
    </source>
</evidence>
<dbReference type="VEuPathDB" id="VectorBase:ISCP_015082"/>
<dbReference type="Gene3D" id="3.30.160.60">
    <property type="entry name" value="Classic Zinc Finger"/>
    <property type="match status" value="3"/>
</dbReference>
<dbReference type="STRING" id="6945.B7PVM2"/>
<dbReference type="VEuPathDB" id="VectorBase:ISCP_007383"/>
<dbReference type="PANTHER" id="PTHR24394:SF29">
    <property type="entry name" value="MYONEURIN"/>
    <property type="match status" value="1"/>
</dbReference>
<sequence>PHSHTREQPFACGSGGNSFCDKAGVTRYEEITHVGRRADQLSPAPCVRRVVPTNCTSGHGPQEVLQVPAPPGCCGETDRQGASFQDAPAAQSSVGACSSRPADNKQNAEEDETSTPPKLIHTFLCDDCDYTTRNENFLIRHRRAHVETNSLLQCHVCNEEFPQLALLEAHTPSHLTARPYMCDVCGARFQNLTNVKDHVRKHTRERPFACKVCGRTFVYRSSWISHAKTHPEQRPFACHLCPETFLLKRSLKDHYMKQHTNKQ</sequence>
<organism>
    <name type="scientific">Ixodes scapularis</name>
    <name type="common">Black-legged tick</name>
    <name type="synonym">Deer tick</name>
    <dbReference type="NCBI Taxonomy" id="6945"/>
    <lineage>
        <taxon>Eukaryota</taxon>
        <taxon>Metazoa</taxon>
        <taxon>Ecdysozoa</taxon>
        <taxon>Arthropoda</taxon>
        <taxon>Chelicerata</taxon>
        <taxon>Arachnida</taxon>
        <taxon>Acari</taxon>
        <taxon>Parasitiformes</taxon>
        <taxon>Ixodida</taxon>
        <taxon>Ixodoidea</taxon>
        <taxon>Ixodidae</taxon>
        <taxon>Ixodinae</taxon>
        <taxon>Ixodes</taxon>
    </lineage>
</organism>
<feature type="domain" description="C2H2-type" evidence="9">
    <location>
        <begin position="236"/>
        <end position="263"/>
    </location>
</feature>
<feature type="domain" description="C2H2-type" evidence="9">
    <location>
        <begin position="123"/>
        <end position="150"/>
    </location>
</feature>
<dbReference type="EMBL" id="ABJB011132234">
    <property type="status" value="NOT_ANNOTATED_CDS"/>
    <property type="molecule type" value="Genomic_DNA"/>
</dbReference>
<dbReference type="FunFam" id="3.30.160.60:FF:000624">
    <property type="entry name" value="zinc finger protein 697"/>
    <property type="match status" value="1"/>
</dbReference>
<dbReference type="PROSITE" id="PS00028">
    <property type="entry name" value="ZINC_FINGER_C2H2_1"/>
    <property type="match status" value="4"/>
</dbReference>
<feature type="domain" description="C2H2-type" evidence="9">
    <location>
        <begin position="180"/>
        <end position="207"/>
    </location>
</feature>
<dbReference type="EMBL" id="ABJB010559684">
    <property type="status" value="NOT_ANNOTATED_CDS"/>
    <property type="molecule type" value="Genomic_DNA"/>
</dbReference>
<dbReference type="GO" id="GO:0005634">
    <property type="term" value="C:nucleus"/>
    <property type="evidence" value="ECO:0007669"/>
    <property type="project" value="UniProtKB-SubCell"/>
</dbReference>
<keyword evidence="2" id="KW-0479">Metal-binding</keyword>
<keyword evidence="4 7" id="KW-0863">Zinc-finger</keyword>
<dbReference type="HOGENOM" id="CLU_1059938_0_0_1"/>
<evidence type="ECO:0000256" key="5">
    <source>
        <dbReference type="ARBA" id="ARBA00022833"/>
    </source>
</evidence>
<dbReference type="EnsemblMetazoa" id="ISCW019860-RA">
    <property type="protein sequence ID" value="ISCW019860-PA"/>
    <property type="gene ID" value="ISCW019860"/>
</dbReference>
<protein>
    <submittedName>
        <fullName evidence="10 11">Zinc finger protein, putative</fullName>
    </submittedName>
</protein>
<dbReference type="EMBL" id="ABJB010664641">
    <property type="status" value="NOT_ANNOTATED_CDS"/>
    <property type="molecule type" value="Genomic_DNA"/>
</dbReference>
<evidence type="ECO:0000256" key="2">
    <source>
        <dbReference type="ARBA" id="ARBA00022723"/>
    </source>
</evidence>
<evidence type="ECO:0000313" key="10">
    <source>
        <dbReference type="EMBL" id="EEC10644.1"/>
    </source>
</evidence>
<keyword evidence="3" id="KW-0677">Repeat</keyword>
<evidence type="ECO:0000256" key="1">
    <source>
        <dbReference type="ARBA" id="ARBA00004123"/>
    </source>
</evidence>
<feature type="non-terminal residue" evidence="10">
    <location>
        <position position="1"/>
    </location>
</feature>
<dbReference type="FunFam" id="3.30.160.60:FF:003875">
    <property type="match status" value="1"/>
</dbReference>
<dbReference type="SUPFAM" id="SSF57667">
    <property type="entry name" value="beta-beta-alpha zinc fingers"/>
    <property type="match status" value="3"/>
</dbReference>
<comment type="subcellular location">
    <subcellularLocation>
        <location evidence="1">Nucleus</location>
    </subcellularLocation>
</comment>
<dbReference type="Pfam" id="PF13912">
    <property type="entry name" value="zf-C2H2_6"/>
    <property type="match status" value="1"/>
</dbReference>
<dbReference type="EMBL" id="DS800715">
    <property type="protein sequence ID" value="EEC10644.1"/>
    <property type="molecule type" value="Genomic_DNA"/>
</dbReference>
<proteinExistence type="predicted"/>
<keyword evidence="12" id="KW-1185">Reference proteome</keyword>
<gene>
    <name evidence="11" type="primary">8032025</name>
    <name evidence="10" type="ORF">IscW_ISCW019860</name>
</gene>
<feature type="region of interest" description="Disordered" evidence="8">
    <location>
        <begin position="76"/>
        <end position="115"/>
    </location>
</feature>
<dbReference type="AlphaFoldDB" id="B7PVM2"/>
<evidence type="ECO:0000256" key="4">
    <source>
        <dbReference type="ARBA" id="ARBA00022771"/>
    </source>
</evidence>
<keyword evidence="5" id="KW-0862">Zinc</keyword>
<dbReference type="InterPro" id="IPR036236">
    <property type="entry name" value="Znf_C2H2_sf"/>
</dbReference>
<dbReference type="SMART" id="SM00355">
    <property type="entry name" value="ZnF_C2H2"/>
    <property type="match status" value="5"/>
</dbReference>
<dbReference type="PROSITE" id="PS50157">
    <property type="entry name" value="ZINC_FINGER_C2H2_2"/>
    <property type="match status" value="5"/>
</dbReference>
<dbReference type="Proteomes" id="UP000001555">
    <property type="component" value="Unassembled WGS sequence"/>
</dbReference>
<dbReference type="PaxDb" id="6945-B7PVM2"/>
<reference evidence="10 12" key="1">
    <citation type="submission" date="2008-03" db="EMBL/GenBank/DDBJ databases">
        <title>Annotation of Ixodes scapularis.</title>
        <authorList>
            <consortium name="Ixodes scapularis Genome Project Consortium"/>
            <person name="Caler E."/>
            <person name="Hannick L.I."/>
            <person name="Bidwell S."/>
            <person name="Joardar V."/>
            <person name="Thiagarajan M."/>
            <person name="Amedeo P."/>
            <person name="Galinsky K.J."/>
            <person name="Schobel S."/>
            <person name="Inman J."/>
            <person name="Hostetler J."/>
            <person name="Miller J."/>
            <person name="Hammond M."/>
            <person name="Megy K."/>
            <person name="Lawson D."/>
            <person name="Kodira C."/>
            <person name="Sutton G."/>
            <person name="Meyer J."/>
            <person name="Hill C.A."/>
            <person name="Birren B."/>
            <person name="Nene V."/>
            <person name="Collins F."/>
            <person name="Alarcon-Chaidez F."/>
            <person name="Wikel S."/>
            <person name="Strausberg R."/>
        </authorList>
    </citation>
    <scope>NUCLEOTIDE SEQUENCE [LARGE SCALE GENOMIC DNA]</scope>
    <source>
        <strain evidence="12">Wikel</strain>
        <strain evidence="10">Wikel colony</strain>
    </source>
</reference>
<name>B7PVM2_IXOSC</name>